<protein>
    <submittedName>
        <fullName evidence="3">MerC family mercury resistance protein</fullName>
    </submittedName>
</protein>
<reference evidence="2 5" key="2">
    <citation type="submission" date="2020-08" db="EMBL/GenBank/DDBJ databases">
        <title>Genomic Encyclopedia of Type Strains, Phase IV (KMG-IV): sequencing the most valuable type-strain genomes for metagenomic binning, comparative biology and taxonomic classification.</title>
        <authorList>
            <person name="Goeker M."/>
        </authorList>
    </citation>
    <scope>NUCLEOTIDE SEQUENCE [LARGE SCALE GENOMIC DNA]</scope>
    <source>
        <strain evidence="2 5">DSM 8510</strain>
    </source>
</reference>
<dbReference type="Proteomes" id="UP000430021">
    <property type="component" value="Unassembled WGS sequence"/>
</dbReference>
<keyword evidence="5" id="KW-1185">Reference proteome</keyword>
<evidence type="ECO:0000313" key="2">
    <source>
        <dbReference type="EMBL" id="MBB3775413.1"/>
    </source>
</evidence>
<keyword evidence="1" id="KW-0472">Membrane</keyword>
<comment type="caution">
    <text evidence="3">The sequence shown here is derived from an EMBL/GenBank/DDBJ whole genome shotgun (WGS) entry which is preliminary data.</text>
</comment>
<sequence length="130" mass="13855">MASSPPLTCSEAPWHRFGMGLSALCLVHCIALPWLLASVPVVMLAALPEGLRENEWLHAALILPVLLVSGPVLLRASSGRWQIGLVLAAFAALIGGLFIGSEVGEQALTVTGAALLLAAHWARLRRMHRH</sequence>
<dbReference type="Pfam" id="PF03203">
    <property type="entry name" value="MerC"/>
    <property type="match status" value="1"/>
</dbReference>
<feature type="transmembrane region" description="Helical" evidence="1">
    <location>
        <begin position="106"/>
        <end position="124"/>
    </location>
</feature>
<keyword evidence="1" id="KW-1133">Transmembrane helix</keyword>
<dbReference type="GO" id="GO:0016020">
    <property type="term" value="C:membrane"/>
    <property type="evidence" value="ECO:0007669"/>
    <property type="project" value="InterPro"/>
</dbReference>
<organism evidence="3 4">
    <name type="scientific">Erythrobacter ramosus</name>
    <dbReference type="NCBI Taxonomy" id="35811"/>
    <lineage>
        <taxon>Bacteria</taxon>
        <taxon>Pseudomonadati</taxon>
        <taxon>Pseudomonadota</taxon>
        <taxon>Alphaproteobacteria</taxon>
        <taxon>Sphingomonadales</taxon>
        <taxon>Erythrobacteraceae</taxon>
        <taxon>Erythrobacter/Porphyrobacter group</taxon>
        <taxon>Erythrobacter</taxon>
    </lineage>
</organism>
<dbReference type="EMBL" id="WTYB01000002">
    <property type="protein sequence ID" value="MXP39481.1"/>
    <property type="molecule type" value="Genomic_DNA"/>
</dbReference>
<dbReference type="AlphaFoldDB" id="A0A6I4UKC6"/>
<proteinExistence type="predicted"/>
<name>A0A6I4UKC6_9SPHN</name>
<feature type="transmembrane region" description="Helical" evidence="1">
    <location>
        <begin position="21"/>
        <end position="44"/>
    </location>
</feature>
<evidence type="ECO:0000313" key="5">
    <source>
        <dbReference type="Proteomes" id="UP000548685"/>
    </source>
</evidence>
<dbReference type="EMBL" id="JACICE010000002">
    <property type="protein sequence ID" value="MBB3775413.1"/>
    <property type="molecule type" value="Genomic_DNA"/>
</dbReference>
<dbReference type="OrthoDB" id="7410413at2"/>
<evidence type="ECO:0000313" key="4">
    <source>
        <dbReference type="Proteomes" id="UP000430021"/>
    </source>
</evidence>
<feature type="transmembrane region" description="Helical" evidence="1">
    <location>
        <begin position="56"/>
        <end position="74"/>
    </location>
</feature>
<evidence type="ECO:0000256" key="1">
    <source>
        <dbReference type="SAM" id="Phobius"/>
    </source>
</evidence>
<accession>A0A6I4UKC6</accession>
<reference evidence="3 4" key="1">
    <citation type="submission" date="2019-12" db="EMBL/GenBank/DDBJ databases">
        <title>Genomic-based taxomic classification of the family Erythrobacteraceae.</title>
        <authorList>
            <person name="Xu L."/>
        </authorList>
    </citation>
    <scope>NUCLEOTIDE SEQUENCE [LARGE SCALE GENOMIC DNA]</scope>
    <source>
        <strain evidence="3 4">JCM 10282</strain>
    </source>
</reference>
<dbReference type="RefSeq" id="WP_160761512.1">
    <property type="nucleotide sequence ID" value="NZ_BAAADZ010000010.1"/>
</dbReference>
<evidence type="ECO:0000313" key="3">
    <source>
        <dbReference type="EMBL" id="MXP39481.1"/>
    </source>
</evidence>
<feature type="transmembrane region" description="Helical" evidence="1">
    <location>
        <begin position="81"/>
        <end position="100"/>
    </location>
</feature>
<gene>
    <name evidence="2" type="ORF">FHS52_001382</name>
    <name evidence="3" type="ORF">GRI59_12775</name>
</gene>
<dbReference type="Proteomes" id="UP000548685">
    <property type="component" value="Unassembled WGS sequence"/>
</dbReference>
<dbReference type="GO" id="GO:0015097">
    <property type="term" value="F:mercury ion transmembrane transporter activity"/>
    <property type="evidence" value="ECO:0007669"/>
    <property type="project" value="InterPro"/>
</dbReference>
<keyword evidence="1" id="KW-0812">Transmembrane</keyword>
<dbReference type="InterPro" id="IPR004891">
    <property type="entry name" value="Mercury-R_MerC"/>
</dbReference>